<dbReference type="InterPro" id="IPR000048">
    <property type="entry name" value="IQ_motif_EF-hand-BS"/>
</dbReference>
<feature type="domain" description="EF-hand" evidence="7">
    <location>
        <begin position="639"/>
        <end position="674"/>
    </location>
</feature>
<keyword evidence="5 8" id="KW-0378">Hydrolase</keyword>
<dbReference type="InterPro" id="IPR051134">
    <property type="entry name" value="PPP_phosphatase"/>
</dbReference>
<reference evidence="9" key="2">
    <citation type="journal article" date="2020" name="Data Brief">
        <title>Transcriptome dataset of Babesia bovis life stages within vertebrate and invertebrate hosts.</title>
        <authorList>
            <person name="Ueti M.W."/>
            <person name="Johnson W.C."/>
            <person name="Kappmeyer L.S."/>
            <person name="Herndon D.R."/>
            <person name="Mousel M.R."/>
            <person name="Reif K.E."/>
            <person name="Taus N.S."/>
            <person name="Ifeonu O.O."/>
            <person name="Silva J.C."/>
            <person name="Suarez C.E."/>
            <person name="Brayton K.A."/>
        </authorList>
    </citation>
    <scope>NUCLEOTIDE SEQUENCE [LARGE SCALE GENOMIC DNA]</scope>
</reference>
<evidence type="ECO:0000256" key="1">
    <source>
        <dbReference type="ARBA" id="ARBA00001936"/>
    </source>
</evidence>
<dbReference type="InterPro" id="IPR011992">
    <property type="entry name" value="EF-hand-dom_pair"/>
</dbReference>
<evidence type="ECO:0000256" key="5">
    <source>
        <dbReference type="RuleBase" id="RU004273"/>
    </source>
</evidence>
<dbReference type="AlphaFoldDB" id="A7AQR4"/>
<comment type="catalytic activity">
    <reaction evidence="5">
        <text>O-phospho-L-threonyl-[protein] + H2O = L-threonyl-[protein] + phosphate</text>
        <dbReference type="Rhea" id="RHEA:47004"/>
        <dbReference type="Rhea" id="RHEA-COMP:11060"/>
        <dbReference type="Rhea" id="RHEA-COMP:11605"/>
        <dbReference type="ChEBI" id="CHEBI:15377"/>
        <dbReference type="ChEBI" id="CHEBI:30013"/>
        <dbReference type="ChEBI" id="CHEBI:43474"/>
        <dbReference type="ChEBI" id="CHEBI:61977"/>
        <dbReference type="EC" id="3.1.3.16"/>
    </reaction>
</comment>
<dbReference type="Pfam" id="PF00612">
    <property type="entry name" value="IQ"/>
    <property type="match status" value="1"/>
</dbReference>
<keyword evidence="4" id="KW-0464">Manganese</keyword>
<evidence type="ECO:0000313" key="8">
    <source>
        <dbReference type="EMBL" id="EDO06883.1"/>
    </source>
</evidence>
<dbReference type="PRINTS" id="PR00114">
    <property type="entry name" value="STPHPHTASE"/>
</dbReference>
<gene>
    <name evidence="8" type="ORF">BBOV_IV005220</name>
</gene>
<feature type="domain" description="EF-hand" evidence="7">
    <location>
        <begin position="871"/>
        <end position="906"/>
    </location>
</feature>
<reference evidence="9" key="3">
    <citation type="journal article" date="2021" name="Int. J. Parasitol.">
        <title>Comparative analysis of gene expression between Babesia bovis blood stages and kinetes allowed by improved genome annotation.</title>
        <authorList>
            <person name="Ueti M.W."/>
            <person name="Johnson W.C."/>
            <person name="Kappmeyer L.S."/>
            <person name="Herndon D.R."/>
            <person name="Mousel M.R."/>
            <person name="Reif K.E."/>
            <person name="Taus N.S."/>
            <person name="Ifeonu O.O."/>
            <person name="Silva J.C."/>
            <person name="Suarez C.E."/>
            <person name="Brayton K.A."/>
        </authorList>
    </citation>
    <scope>NUCLEOTIDE SEQUENCE [LARGE SCALE GENOMIC DNA]</scope>
</reference>
<dbReference type="InterPro" id="IPR002048">
    <property type="entry name" value="EF_hand_dom"/>
</dbReference>
<dbReference type="RefSeq" id="XP_001610451.1">
    <property type="nucleotide sequence ID" value="XM_001610401.1"/>
</dbReference>
<dbReference type="GeneID" id="5478685"/>
<dbReference type="SUPFAM" id="SSF56300">
    <property type="entry name" value="Metallo-dependent phosphatases"/>
    <property type="match status" value="1"/>
</dbReference>
<evidence type="ECO:0000313" key="9">
    <source>
        <dbReference type="Proteomes" id="UP000002173"/>
    </source>
</evidence>
<dbReference type="CDD" id="cd00051">
    <property type="entry name" value="EFh"/>
    <property type="match status" value="1"/>
</dbReference>
<dbReference type="Gene3D" id="1.10.238.10">
    <property type="entry name" value="EF-hand"/>
    <property type="match status" value="3"/>
</dbReference>
<dbReference type="InParanoid" id="A7AQR4"/>
<comment type="similarity">
    <text evidence="2 5">Belongs to the PPP phosphatase family.</text>
</comment>
<dbReference type="eggNOG" id="KOG0376">
    <property type="taxonomic scope" value="Eukaryota"/>
</dbReference>
<accession>A7AQR4</accession>
<dbReference type="EC" id="3.1.3.16" evidence="5"/>
<dbReference type="GO" id="GO:0004722">
    <property type="term" value="F:protein serine/threonine phosphatase activity"/>
    <property type="evidence" value="ECO:0007669"/>
    <property type="project" value="UniProtKB-EC"/>
</dbReference>
<dbReference type="Gene3D" id="3.60.21.10">
    <property type="match status" value="1"/>
</dbReference>
<dbReference type="SMART" id="SM00054">
    <property type="entry name" value="EFh"/>
    <property type="match status" value="4"/>
</dbReference>
<dbReference type="PANTHER" id="PTHR45668">
    <property type="entry name" value="SERINE/THREONINE-PROTEIN PHOSPHATASE 5-RELATED"/>
    <property type="match status" value="1"/>
</dbReference>
<dbReference type="InterPro" id="IPR006186">
    <property type="entry name" value="Ser/Thr-sp_prot-phosphatase"/>
</dbReference>
<feature type="region of interest" description="Disordered" evidence="6">
    <location>
        <begin position="146"/>
        <end position="174"/>
    </location>
</feature>
<dbReference type="Pfam" id="PF00149">
    <property type="entry name" value="Metallophos"/>
    <property type="match status" value="1"/>
</dbReference>
<sequence length="952" mass="107939">MAGGETTFNVGDVVEVYGVRGTVELVGSREYINRGNGDVLRHIIGVRTDKPLKLATNYGPMLGVNDSAIACVPVTSVKQYNEQEAAATRIQAFIRMYMVRAKYIQEVAFRFWDHMESLQEQRTLASKRDVYLPILNHIKKIYNTTTQEPGQPKKRFSDVFEESDPQKYPETTYNGPKLGSKVTSKFANELLDAYKSGQISTVPIEYAQRILVDMLEWYRSNDNGAINTVEVPPHENGNLIVVGDLHGQLNDLLWIFFKFGPPSSRNVYLFNGDIADRGMGATDIFMLLFSFKLADPSSVIINRGNHESEDMNEAYGFAREVRMKYDGHIYKLFQRIFWELPLVIIIEKRIVVVHGGLFRHDGVTLDVISKVNRKRMCPASPDTFEDSIVFDLLWSDPQSKNGRDVSNRGADCIKFGPDVTAAFLDLNNLEVCIRSHQVPSTLKGIDTTHNGRCVTLFSASNYCQTTGNTGAILIFSKQLHFEVKEYMAPSLDSIHALANNTNMVTTKLIDAALSSQMENETKMPKRSTSEKMLNDIVIKIAEVVCENKQALWLHCYKYDTAKSGYVDPALWTEGLSDIVGIQIPRLFSVYMLDAIDPQTGKVPYNDVLKRFSIGFDPVGQSHKNLQRECIAHIFDTMVKADLSLREILMVFDRNLDGVVSYSDLDEAIRKLNVGLSNPQIKILMRTIFSSCLDQGGKADIVEFLSKLKVIYSASTRYKVKEEWMEAALPAIGKVILSDRAEAAAKYYNPNLDSNPALAKAVEEETSRRRSSAIRAVALFQKFQDYDKVGGGLLSYNDFAEAIKKLDLSKAEQELGFQITDQHLLEIAHTIDVTNTKKINYLEFLQAFYVVDQNKYSVVNEMWDHVCSTLYKHRSSLRQAFHSYDRSHNGSIYIHEFKEVLHALYETLGYTEAPFTFEQTEILVECIDTNEEGMIMYNEFLESFHPQYNINKQ</sequence>
<reference evidence="8 9" key="1">
    <citation type="journal article" date="2007" name="PLoS Pathog.">
        <title>Genome sequence of Babesia bovis and comparative analysis of apicomplexan hemoprotozoa.</title>
        <authorList>
            <person name="Brayton K.A."/>
            <person name="Lau A.O.T."/>
            <person name="Herndon D.R."/>
            <person name="Hannick L."/>
            <person name="Kappmeyer L.S."/>
            <person name="Berens S.J."/>
            <person name="Bidwell S.L."/>
            <person name="Brown W.C."/>
            <person name="Crabtree J."/>
            <person name="Fadrosh D."/>
            <person name="Feldblum T."/>
            <person name="Forberger H.A."/>
            <person name="Haas B.J."/>
            <person name="Howell J.M."/>
            <person name="Khouri H."/>
            <person name="Koo H."/>
            <person name="Mann D.J."/>
            <person name="Norimine J."/>
            <person name="Paulsen I.T."/>
            <person name="Radune D."/>
            <person name="Ren Q."/>
            <person name="Smith R.K. Jr."/>
            <person name="Suarez C.E."/>
            <person name="White O."/>
            <person name="Wortman J.R."/>
            <person name="Knowles D.P. Jr."/>
            <person name="McElwain T.F."/>
            <person name="Nene V.M."/>
        </authorList>
    </citation>
    <scope>NUCLEOTIDE SEQUENCE [LARGE SCALE GENOMIC DNA]</scope>
    <source>
        <strain evidence="8">T2Bo</strain>
    </source>
</reference>
<dbReference type="InterPro" id="IPR029052">
    <property type="entry name" value="Metallo-depent_PP-like"/>
</dbReference>
<dbReference type="CDD" id="cd23767">
    <property type="entry name" value="IQCD"/>
    <property type="match status" value="1"/>
</dbReference>
<comment type="cofactor">
    <cofactor evidence="1">
        <name>Mn(2+)</name>
        <dbReference type="ChEBI" id="CHEBI:29035"/>
    </cofactor>
</comment>
<dbReference type="VEuPathDB" id="PiroplasmaDB:BBOV_IV005220"/>
<dbReference type="Pfam" id="PF13499">
    <property type="entry name" value="EF-hand_7"/>
    <property type="match status" value="2"/>
</dbReference>
<dbReference type="PROSITE" id="PS50096">
    <property type="entry name" value="IQ"/>
    <property type="match status" value="1"/>
</dbReference>
<dbReference type="PROSITE" id="PS00125">
    <property type="entry name" value="SER_THR_PHOSPHATASE"/>
    <property type="match status" value="1"/>
</dbReference>
<name>A7AQR4_BABBO</name>
<dbReference type="PANTHER" id="PTHR45668:SF5">
    <property type="entry name" value="SERINE_THREONINE-PROTEIN PHOSPHATASE 5"/>
    <property type="match status" value="1"/>
</dbReference>
<evidence type="ECO:0000256" key="6">
    <source>
        <dbReference type="SAM" id="MobiDB-lite"/>
    </source>
</evidence>
<dbReference type="SUPFAM" id="SSF47473">
    <property type="entry name" value="EF-hand"/>
    <property type="match status" value="2"/>
</dbReference>
<dbReference type="STRING" id="5865.A7AQR4"/>
<dbReference type="EMBL" id="AAXT01000002">
    <property type="protein sequence ID" value="EDO06883.1"/>
    <property type="molecule type" value="Genomic_DNA"/>
</dbReference>
<evidence type="ECO:0000256" key="2">
    <source>
        <dbReference type="ARBA" id="ARBA00008294"/>
    </source>
</evidence>
<dbReference type="OMA" id="EWKNECF"/>
<comment type="caution">
    <text evidence="8">The sequence shown here is derived from an EMBL/GenBank/DDBJ whole genome shotgun (WGS) entry which is preliminary data.</text>
</comment>
<dbReference type="SMART" id="SM00156">
    <property type="entry name" value="PP2Ac"/>
    <property type="match status" value="1"/>
</dbReference>
<proteinExistence type="inferred from homology"/>
<evidence type="ECO:0000256" key="3">
    <source>
        <dbReference type="ARBA" id="ARBA00022723"/>
    </source>
</evidence>
<evidence type="ECO:0000256" key="4">
    <source>
        <dbReference type="ARBA" id="ARBA00023211"/>
    </source>
</evidence>
<organism evidence="8 9">
    <name type="scientific">Babesia bovis</name>
    <dbReference type="NCBI Taxonomy" id="5865"/>
    <lineage>
        <taxon>Eukaryota</taxon>
        <taxon>Sar</taxon>
        <taxon>Alveolata</taxon>
        <taxon>Apicomplexa</taxon>
        <taxon>Aconoidasida</taxon>
        <taxon>Piroplasmida</taxon>
        <taxon>Babesiidae</taxon>
        <taxon>Babesia</taxon>
    </lineage>
</organism>
<dbReference type="KEGG" id="bbo:BBOV_IV005220"/>
<protein>
    <recommendedName>
        <fullName evidence="5">Serine/threonine-protein phosphatase</fullName>
        <ecNumber evidence="5">3.1.3.16</ecNumber>
    </recommendedName>
</protein>
<keyword evidence="3" id="KW-0479">Metal-binding</keyword>
<dbReference type="GO" id="GO:0005509">
    <property type="term" value="F:calcium ion binding"/>
    <property type="evidence" value="ECO:0007669"/>
    <property type="project" value="InterPro"/>
</dbReference>
<keyword evidence="9" id="KW-1185">Reference proteome</keyword>
<evidence type="ECO:0000259" key="7">
    <source>
        <dbReference type="PROSITE" id="PS50222"/>
    </source>
</evidence>
<dbReference type="InterPro" id="IPR004843">
    <property type="entry name" value="Calcineurin-like_PHP"/>
</dbReference>
<dbReference type="PROSITE" id="PS50222">
    <property type="entry name" value="EF_HAND_2"/>
    <property type="match status" value="2"/>
</dbReference>
<dbReference type="Proteomes" id="UP000002173">
    <property type="component" value="Unassembled WGS sequence"/>
</dbReference>
<dbReference type="SMART" id="SM00015">
    <property type="entry name" value="IQ"/>
    <property type="match status" value="1"/>
</dbReference>